<accession>A0A382D4R7</accession>
<gene>
    <name evidence="2" type="ORF">METZ01_LOCUS185888</name>
</gene>
<reference evidence="2" key="1">
    <citation type="submission" date="2018-05" db="EMBL/GenBank/DDBJ databases">
        <authorList>
            <person name="Lanie J.A."/>
            <person name="Ng W.-L."/>
            <person name="Kazmierczak K.M."/>
            <person name="Andrzejewski T.M."/>
            <person name="Davidsen T.M."/>
            <person name="Wayne K.J."/>
            <person name="Tettelin H."/>
            <person name="Glass J.I."/>
            <person name="Rusch D."/>
            <person name="Podicherti R."/>
            <person name="Tsui H.-C.T."/>
            <person name="Winkler M.E."/>
        </authorList>
    </citation>
    <scope>NUCLEOTIDE SEQUENCE</scope>
</reference>
<dbReference type="AlphaFoldDB" id="A0A382D4R7"/>
<sequence>MGDYAERRRRPFLRRLLRTDRPLTVFIRARKPCLFLRLRLLGWYVLFISSARKKPGKIQKESQKDKTEKETKNNRN</sequence>
<proteinExistence type="predicted"/>
<feature type="compositionally biased region" description="Basic and acidic residues" evidence="1">
    <location>
        <begin position="58"/>
        <end position="76"/>
    </location>
</feature>
<dbReference type="EMBL" id="UINC01037483">
    <property type="protein sequence ID" value="SVB33034.1"/>
    <property type="molecule type" value="Genomic_DNA"/>
</dbReference>
<evidence type="ECO:0000313" key="2">
    <source>
        <dbReference type="EMBL" id="SVB33034.1"/>
    </source>
</evidence>
<protein>
    <submittedName>
        <fullName evidence="2">Uncharacterized protein</fullName>
    </submittedName>
</protein>
<organism evidence="2">
    <name type="scientific">marine metagenome</name>
    <dbReference type="NCBI Taxonomy" id="408172"/>
    <lineage>
        <taxon>unclassified sequences</taxon>
        <taxon>metagenomes</taxon>
        <taxon>ecological metagenomes</taxon>
    </lineage>
</organism>
<evidence type="ECO:0000256" key="1">
    <source>
        <dbReference type="SAM" id="MobiDB-lite"/>
    </source>
</evidence>
<name>A0A382D4R7_9ZZZZ</name>
<feature type="region of interest" description="Disordered" evidence="1">
    <location>
        <begin position="53"/>
        <end position="76"/>
    </location>
</feature>